<dbReference type="EMBL" id="JBDODL010000309">
    <property type="protein sequence ID" value="MES1919498.1"/>
    <property type="molecule type" value="Genomic_DNA"/>
</dbReference>
<proteinExistence type="predicted"/>
<keyword evidence="2" id="KW-1185">Reference proteome</keyword>
<evidence type="ECO:0000313" key="2">
    <source>
        <dbReference type="Proteomes" id="UP001439008"/>
    </source>
</evidence>
<organism evidence="1 2">
    <name type="scientific">Bonamia ostreae</name>
    <dbReference type="NCBI Taxonomy" id="126728"/>
    <lineage>
        <taxon>Eukaryota</taxon>
        <taxon>Sar</taxon>
        <taxon>Rhizaria</taxon>
        <taxon>Endomyxa</taxon>
        <taxon>Ascetosporea</taxon>
        <taxon>Haplosporida</taxon>
        <taxon>Bonamia</taxon>
    </lineage>
</organism>
<protein>
    <submittedName>
        <fullName evidence="1">Uncharacterized protein</fullName>
    </submittedName>
</protein>
<comment type="caution">
    <text evidence="1">The sequence shown here is derived from an EMBL/GenBank/DDBJ whole genome shotgun (WGS) entry which is preliminary data.</text>
</comment>
<evidence type="ECO:0000313" key="1">
    <source>
        <dbReference type="EMBL" id="MES1919498.1"/>
    </source>
</evidence>
<sequence length="132" mass="15538">MESGQHLIAKMAKSLKTTDEKMRKCVLEKNFEKYSNKEIISIIKIIESDSKTNEKTTRDNILKLLDKEIDSNFPDLFEKTVTKIKNLDIKDGEKENNEDFYLRKESLLYRKMVSSLQNDFYSPIKIVDAVFY</sequence>
<accession>A0ABV2AIL5</accession>
<dbReference type="Proteomes" id="UP001439008">
    <property type="component" value="Unassembled WGS sequence"/>
</dbReference>
<gene>
    <name evidence="1" type="ORF">MHBO_005292</name>
</gene>
<name>A0ABV2AIL5_9EUKA</name>
<reference evidence="1 2" key="1">
    <citation type="journal article" date="2024" name="BMC Biol.">
        <title>Comparative genomics of Ascetosporea gives new insight into the evolutionary basis for animal parasitism in Rhizaria.</title>
        <authorList>
            <person name="Hiltunen Thoren M."/>
            <person name="Onut-Brannstrom I."/>
            <person name="Alfjorden A."/>
            <person name="Peckova H."/>
            <person name="Swords F."/>
            <person name="Hooper C."/>
            <person name="Holzer A.S."/>
            <person name="Bass D."/>
            <person name="Burki F."/>
        </authorList>
    </citation>
    <scope>NUCLEOTIDE SEQUENCE [LARGE SCALE GENOMIC DNA]</scope>
    <source>
        <strain evidence="1">20-A016</strain>
    </source>
</reference>